<organism evidence="1 2">
    <name type="scientific">Sporisorium scitamineum</name>
    <dbReference type="NCBI Taxonomy" id="49012"/>
    <lineage>
        <taxon>Eukaryota</taxon>
        <taxon>Fungi</taxon>
        <taxon>Dikarya</taxon>
        <taxon>Basidiomycota</taxon>
        <taxon>Ustilaginomycotina</taxon>
        <taxon>Ustilaginomycetes</taxon>
        <taxon>Ustilaginales</taxon>
        <taxon>Ustilaginaceae</taxon>
        <taxon>Sporisorium</taxon>
    </lineage>
</organism>
<dbReference type="PANTHER" id="PTHR47348">
    <property type="entry name" value="MEIOTICALLY UP-REGULATED GENE 190 PROTEIN"/>
    <property type="match status" value="1"/>
</dbReference>
<feature type="non-terminal residue" evidence="1">
    <location>
        <position position="1"/>
    </location>
</feature>
<dbReference type="STRING" id="49012.A0A0F7SDQ9"/>
<dbReference type="AlphaFoldDB" id="A0A0F7SDQ9"/>
<sequence length="83" mass="9068">NTSHIPFISSIIESSIDAAVGEFVMPSSLTLDVGEMLMGDNIKREVLALGVVVVCIHSATDLERQDISRFVRSVLHVEPCEGW</sequence>
<dbReference type="Proteomes" id="UP000242770">
    <property type="component" value="Unassembled WGS sequence"/>
</dbReference>
<evidence type="ECO:0000313" key="1">
    <source>
        <dbReference type="EMBL" id="CDW99358.1"/>
    </source>
</evidence>
<gene>
    <name evidence="1" type="primary">SSCI75220.1</name>
</gene>
<evidence type="ECO:0000313" key="2">
    <source>
        <dbReference type="Proteomes" id="UP000242770"/>
    </source>
</evidence>
<dbReference type="Pfam" id="PF25669">
    <property type="entry name" value="SMP_MUG190-like"/>
    <property type="match status" value="1"/>
</dbReference>
<proteinExistence type="predicted"/>
<protein>
    <submittedName>
        <fullName evidence="1">Uncharacterized protein</fullName>
    </submittedName>
</protein>
<dbReference type="PANTHER" id="PTHR47348:SF3">
    <property type="entry name" value="MEIOTICALLY UP-REGULATED GENE 190 PROTEIN"/>
    <property type="match status" value="1"/>
</dbReference>
<dbReference type="EMBL" id="CCFA01004592">
    <property type="protein sequence ID" value="CDW99358.1"/>
    <property type="molecule type" value="Genomic_DNA"/>
</dbReference>
<name>A0A0F7SDQ9_9BASI</name>
<accession>A0A0F7SDQ9</accession>
<reference evidence="2" key="1">
    <citation type="submission" date="2014-06" db="EMBL/GenBank/DDBJ databases">
        <authorList>
            <person name="Berkman P.J."/>
        </authorList>
    </citation>
    <scope>NUCLEOTIDE SEQUENCE [LARGE SCALE GENOMIC DNA]</scope>
</reference>
<keyword evidence="2" id="KW-1185">Reference proteome</keyword>